<evidence type="ECO:0000313" key="2">
    <source>
        <dbReference type="Proteomes" id="UP000291485"/>
    </source>
</evidence>
<dbReference type="AlphaFoldDB" id="A0A4R0NNI0"/>
<comment type="caution">
    <text evidence="1">The sequence shown here is derived from an EMBL/GenBank/DDBJ whole genome shotgun (WGS) entry which is preliminary data.</text>
</comment>
<sequence>MIIPEPCGQRDGQVQIGTFTFLYDLVEDWCYTNVPFVSGANRPVKVKPCLNLNIAPAWNSTELTLDAIFYSRIAGAISKLMPKRSLLSDIDPEGESNRKHIRKIIIKATFVQGSDENRALCI</sequence>
<accession>A0A4R0NNI0</accession>
<evidence type="ECO:0000313" key="1">
    <source>
        <dbReference type="EMBL" id="TCD00725.1"/>
    </source>
</evidence>
<organism evidence="1 2">
    <name type="scientific">Pedobacter frigidisoli</name>
    <dbReference type="NCBI Taxonomy" id="2530455"/>
    <lineage>
        <taxon>Bacteria</taxon>
        <taxon>Pseudomonadati</taxon>
        <taxon>Bacteroidota</taxon>
        <taxon>Sphingobacteriia</taxon>
        <taxon>Sphingobacteriales</taxon>
        <taxon>Sphingobacteriaceae</taxon>
        <taxon>Pedobacter</taxon>
    </lineage>
</organism>
<reference evidence="1 2" key="1">
    <citation type="submission" date="2019-02" db="EMBL/GenBank/DDBJ databases">
        <title>Pedobacter sp. RP-3-11 sp. nov., isolated from Arctic soil.</title>
        <authorList>
            <person name="Dahal R.H."/>
        </authorList>
    </citation>
    <scope>NUCLEOTIDE SEQUENCE [LARGE SCALE GENOMIC DNA]</scope>
    <source>
        <strain evidence="1 2">RP-3-11</strain>
    </source>
</reference>
<dbReference type="Proteomes" id="UP000291485">
    <property type="component" value="Unassembled WGS sequence"/>
</dbReference>
<name>A0A4R0NNI0_9SPHI</name>
<gene>
    <name evidence="1" type="ORF">EZ449_19685</name>
</gene>
<protein>
    <submittedName>
        <fullName evidence="1">Uncharacterized protein</fullName>
    </submittedName>
</protein>
<proteinExistence type="predicted"/>
<dbReference type="EMBL" id="SJSN01000020">
    <property type="protein sequence ID" value="TCD00725.1"/>
    <property type="molecule type" value="Genomic_DNA"/>
</dbReference>
<dbReference type="RefSeq" id="WP_131562146.1">
    <property type="nucleotide sequence ID" value="NZ_SJSN01000020.1"/>
</dbReference>
<keyword evidence="2" id="KW-1185">Reference proteome</keyword>